<dbReference type="GO" id="GO:0046404">
    <property type="term" value="F:ATP-dependent polydeoxyribonucleotide 5'-hydroxyl-kinase activity"/>
    <property type="evidence" value="ECO:0000318"/>
    <property type="project" value="GO_Central"/>
</dbReference>
<dbReference type="InterPro" id="IPR013954">
    <property type="entry name" value="PNK3P"/>
</dbReference>
<protein>
    <recommendedName>
        <fullName evidence="4">Bifunctional polynucleotide phosphatase/kinase</fullName>
    </recommendedName>
</protein>
<dbReference type="InterPro" id="IPR023214">
    <property type="entry name" value="HAD_sf"/>
</dbReference>
<dbReference type="InterPro" id="IPR036412">
    <property type="entry name" value="HAD-like_sf"/>
</dbReference>
<proteinExistence type="predicted"/>
<dbReference type="InterPro" id="IPR006551">
    <property type="entry name" value="Polynucleotide_phosphatase"/>
</dbReference>
<dbReference type="PANTHER" id="PTHR12083:SF18">
    <property type="entry name" value="BIFUNCTIONAL POLYNUCLEOTIDE PHOSPHATASE_KINASE"/>
    <property type="match status" value="1"/>
</dbReference>
<dbReference type="AlphaFoldDB" id="A0A7M7RG76"/>
<name>A0A7M7RG76_STRPU</name>
<dbReference type="Pfam" id="PF08645">
    <property type="entry name" value="PNK3P"/>
    <property type="match status" value="1"/>
</dbReference>
<dbReference type="FunFam" id="3.40.50.300:FF:000737">
    <property type="entry name" value="Bifunctional polynucleotide phosphatase/kinase"/>
    <property type="match status" value="1"/>
</dbReference>
<dbReference type="Gene3D" id="3.40.50.1000">
    <property type="entry name" value="HAD superfamily/HAD-like"/>
    <property type="match status" value="1"/>
</dbReference>
<dbReference type="InParanoid" id="A0A7M7RG76"/>
<dbReference type="RefSeq" id="XP_791366.2">
    <property type="nucleotide sequence ID" value="XM_786273.5"/>
</dbReference>
<dbReference type="SUPFAM" id="SSF56784">
    <property type="entry name" value="HAD-like"/>
    <property type="match status" value="1"/>
</dbReference>
<dbReference type="KEGG" id="spu:586494"/>
<dbReference type="Proteomes" id="UP000007110">
    <property type="component" value="Unassembled WGS sequence"/>
</dbReference>
<evidence type="ECO:0000313" key="2">
    <source>
        <dbReference type="EnsemblMetazoa" id="XP_791366"/>
    </source>
</evidence>
<dbReference type="PANTHER" id="PTHR12083">
    <property type="entry name" value="BIFUNCTIONAL POLYNUCLEOTIDE PHOSPHATASE/KINASE"/>
    <property type="match status" value="1"/>
</dbReference>
<evidence type="ECO:0000313" key="3">
    <source>
        <dbReference type="Proteomes" id="UP000007110"/>
    </source>
</evidence>
<dbReference type="GO" id="GO:0006281">
    <property type="term" value="P:DNA repair"/>
    <property type="evidence" value="ECO:0000318"/>
    <property type="project" value="GO_Central"/>
</dbReference>
<feature type="region of interest" description="Disordered" evidence="1">
    <location>
        <begin position="1"/>
        <end position="41"/>
    </location>
</feature>
<evidence type="ECO:0008006" key="4">
    <source>
        <dbReference type="Google" id="ProtNLM"/>
    </source>
</evidence>
<accession>A0A7M7RG76</accession>
<dbReference type="InterPro" id="IPR027417">
    <property type="entry name" value="P-loop_NTPase"/>
</dbReference>
<evidence type="ECO:0000256" key="1">
    <source>
        <dbReference type="SAM" id="MobiDB-lite"/>
    </source>
</evidence>
<dbReference type="GO" id="GO:0046403">
    <property type="term" value="F:polynucleotide 3'-phosphatase activity"/>
    <property type="evidence" value="ECO:0000318"/>
    <property type="project" value="GO_Central"/>
</dbReference>
<sequence>MPRKRKAPTLSKKEQDSGDAAASSKPKVAKRAAASKKADPNQHVFYDADWSSVGEESSKGFPPVIQLTGPGIKGSSKVAGFDLDYTLIKPKSGRKWPTGPSDWMLLNDKVEEKLKKLNKDGFKIVIMSNQRGIEKGHTKPTDFQLKINQIANALQLPIQCFAATGENHYRKPGTKMWDLAANEENDGIKVDFSKSMYVGDAAGRAKNWAPGKPRDFSCSDRMFAHNVGVQFYTPEEFFLGEKPAPFEWHSCDPVQALKDGEGRGSLKQYHQKDKKVKDLVILVGPPASGKSSFAKDTLVSHGYVWINRDTLNTPAKCLRATEEAMEAGKNVVIDNTNPSRSARADYIDLAKEEGYVVRCIIMDTPLELAFHMNMYRQSLSEGSIRRIPEVAYNIYKKKYEAPSQDEGFETIEKVQFVPKFKSDKERTLFLHKTDMK</sequence>
<keyword evidence="3" id="KW-1185">Reference proteome</keyword>
<dbReference type="OMA" id="SDRMFAA"/>
<reference evidence="3" key="1">
    <citation type="submission" date="2015-02" db="EMBL/GenBank/DDBJ databases">
        <title>Genome sequencing for Strongylocentrotus purpuratus.</title>
        <authorList>
            <person name="Murali S."/>
            <person name="Liu Y."/>
            <person name="Vee V."/>
            <person name="English A."/>
            <person name="Wang M."/>
            <person name="Skinner E."/>
            <person name="Han Y."/>
            <person name="Muzny D.M."/>
            <person name="Worley K.C."/>
            <person name="Gibbs R.A."/>
        </authorList>
    </citation>
    <scope>NUCLEOTIDE SEQUENCE</scope>
</reference>
<reference evidence="2" key="2">
    <citation type="submission" date="2021-01" db="UniProtKB">
        <authorList>
            <consortium name="EnsemblMetazoa"/>
        </authorList>
    </citation>
    <scope>IDENTIFICATION</scope>
</reference>
<dbReference type="CDD" id="cd01625">
    <property type="entry name" value="HAD_PNP"/>
    <property type="match status" value="1"/>
</dbReference>
<dbReference type="EnsemblMetazoa" id="XM_786273">
    <property type="protein sequence ID" value="XP_791366"/>
    <property type="gene ID" value="LOC586494"/>
</dbReference>
<dbReference type="OrthoDB" id="19045at2759"/>
<dbReference type="NCBIfam" id="TIGR01664">
    <property type="entry name" value="DNA-3'-Pase"/>
    <property type="match status" value="1"/>
</dbReference>
<dbReference type="GeneID" id="586494"/>
<dbReference type="NCBIfam" id="TIGR01662">
    <property type="entry name" value="HAD-SF-IIIA"/>
    <property type="match status" value="1"/>
</dbReference>
<dbReference type="Pfam" id="PF13671">
    <property type="entry name" value="AAA_33"/>
    <property type="match status" value="1"/>
</dbReference>
<dbReference type="Gene3D" id="3.40.50.300">
    <property type="entry name" value="P-loop containing nucleotide triphosphate hydrolases"/>
    <property type="match status" value="1"/>
</dbReference>
<dbReference type="FunFam" id="3.40.50.1000:FF:000078">
    <property type="entry name" value="Bifunctional polynucleotide phosphatase/kinase"/>
    <property type="match status" value="1"/>
</dbReference>
<dbReference type="SUPFAM" id="SSF52540">
    <property type="entry name" value="P-loop containing nucleoside triphosphate hydrolases"/>
    <property type="match status" value="1"/>
</dbReference>
<dbReference type="InterPro" id="IPR006549">
    <property type="entry name" value="HAD-SF_hydro_IIIA"/>
</dbReference>
<organism evidence="2 3">
    <name type="scientific">Strongylocentrotus purpuratus</name>
    <name type="common">Purple sea urchin</name>
    <dbReference type="NCBI Taxonomy" id="7668"/>
    <lineage>
        <taxon>Eukaryota</taxon>
        <taxon>Metazoa</taxon>
        <taxon>Echinodermata</taxon>
        <taxon>Eleutherozoa</taxon>
        <taxon>Echinozoa</taxon>
        <taxon>Echinoidea</taxon>
        <taxon>Euechinoidea</taxon>
        <taxon>Echinacea</taxon>
        <taxon>Camarodonta</taxon>
        <taxon>Echinidea</taxon>
        <taxon>Strongylocentrotidae</taxon>
        <taxon>Strongylocentrotus</taxon>
    </lineage>
</organism>
<dbReference type="GO" id="GO:0005634">
    <property type="term" value="C:nucleus"/>
    <property type="evidence" value="ECO:0000318"/>
    <property type="project" value="GO_Central"/>
</dbReference>